<evidence type="ECO:0000256" key="5">
    <source>
        <dbReference type="ARBA" id="ARBA00023242"/>
    </source>
</evidence>
<comment type="caution">
    <text evidence="6">The sequence shown here is derived from an EMBL/GenBank/DDBJ whole genome shotgun (WGS) entry which is preliminary data.</text>
</comment>
<evidence type="ECO:0000256" key="1">
    <source>
        <dbReference type="ARBA" id="ARBA00004123"/>
    </source>
</evidence>
<keyword evidence="4" id="KW-0804">Transcription</keyword>
<keyword evidence="5" id="KW-0539">Nucleus</keyword>
<dbReference type="Proteomes" id="UP000236291">
    <property type="component" value="Unassembled WGS sequence"/>
</dbReference>
<dbReference type="GO" id="GO:0016592">
    <property type="term" value="C:mediator complex"/>
    <property type="evidence" value="ECO:0007669"/>
    <property type="project" value="InterPro"/>
</dbReference>
<evidence type="ECO:0000313" key="6">
    <source>
        <dbReference type="EMBL" id="PNX95572.1"/>
    </source>
</evidence>
<evidence type="ECO:0000256" key="4">
    <source>
        <dbReference type="ARBA" id="ARBA00023163"/>
    </source>
</evidence>
<dbReference type="GO" id="GO:0070847">
    <property type="term" value="C:core mediator complex"/>
    <property type="evidence" value="ECO:0007669"/>
    <property type="project" value="TreeGrafter"/>
</dbReference>
<reference evidence="6 7" key="2">
    <citation type="journal article" date="2017" name="Front. Plant Sci.">
        <title>Gene Classification and Mining of Molecular Markers Useful in Red Clover (Trifolium pratense) Breeding.</title>
        <authorList>
            <person name="Istvanek J."/>
            <person name="Dluhosova J."/>
            <person name="Dluhos P."/>
            <person name="Patkova L."/>
            <person name="Nedelnik J."/>
            <person name="Repkova J."/>
        </authorList>
    </citation>
    <scope>NUCLEOTIDE SEQUENCE [LARGE SCALE GENOMIC DNA]</scope>
    <source>
        <strain evidence="7">cv. Tatra</strain>
        <tissue evidence="6">Young leaves</tissue>
    </source>
</reference>
<reference evidence="6 7" key="1">
    <citation type="journal article" date="2014" name="Am. J. Bot.">
        <title>Genome assembly and annotation for red clover (Trifolium pratense; Fabaceae).</title>
        <authorList>
            <person name="Istvanek J."/>
            <person name="Jaros M."/>
            <person name="Krenek A."/>
            <person name="Repkova J."/>
        </authorList>
    </citation>
    <scope>NUCLEOTIDE SEQUENCE [LARGE SCALE GENOMIC DNA]</scope>
    <source>
        <strain evidence="7">cv. Tatra</strain>
        <tissue evidence="6">Young leaves</tissue>
    </source>
</reference>
<dbReference type="PANTHER" id="PTHR13114">
    <property type="entry name" value="MEDIATOR OF RNA POLYMERASE II TRANSCRIPTION SUBUNIT 17"/>
    <property type="match status" value="1"/>
</dbReference>
<organism evidence="6 7">
    <name type="scientific">Trifolium pratense</name>
    <name type="common">Red clover</name>
    <dbReference type="NCBI Taxonomy" id="57577"/>
    <lineage>
        <taxon>Eukaryota</taxon>
        <taxon>Viridiplantae</taxon>
        <taxon>Streptophyta</taxon>
        <taxon>Embryophyta</taxon>
        <taxon>Tracheophyta</taxon>
        <taxon>Spermatophyta</taxon>
        <taxon>Magnoliopsida</taxon>
        <taxon>eudicotyledons</taxon>
        <taxon>Gunneridae</taxon>
        <taxon>Pentapetalae</taxon>
        <taxon>rosids</taxon>
        <taxon>fabids</taxon>
        <taxon>Fabales</taxon>
        <taxon>Fabaceae</taxon>
        <taxon>Papilionoideae</taxon>
        <taxon>50 kb inversion clade</taxon>
        <taxon>NPAAA clade</taxon>
        <taxon>Hologalegina</taxon>
        <taxon>IRL clade</taxon>
        <taxon>Trifolieae</taxon>
        <taxon>Trifolium</taxon>
    </lineage>
</organism>
<dbReference type="STRING" id="57577.A0A2K3MXS1"/>
<dbReference type="GO" id="GO:0006357">
    <property type="term" value="P:regulation of transcription by RNA polymerase II"/>
    <property type="evidence" value="ECO:0007669"/>
    <property type="project" value="InterPro"/>
</dbReference>
<dbReference type="InterPro" id="IPR019313">
    <property type="entry name" value="Mediator_Med17"/>
</dbReference>
<dbReference type="EMBL" id="ASHM01013609">
    <property type="protein sequence ID" value="PNX95572.1"/>
    <property type="molecule type" value="Genomic_DNA"/>
</dbReference>
<dbReference type="PANTHER" id="PTHR13114:SF7">
    <property type="entry name" value="MEDIATOR OF RNA POLYMERASE II TRANSCRIPTION SUBUNIT 17"/>
    <property type="match status" value="1"/>
</dbReference>
<evidence type="ECO:0000313" key="7">
    <source>
        <dbReference type="Proteomes" id="UP000236291"/>
    </source>
</evidence>
<protein>
    <submittedName>
        <fullName evidence="6">Mediator of RNA polymerase II transcription subunit 17-like protein</fullName>
    </submittedName>
</protein>
<accession>A0A2K3MXS1</accession>
<sequence>MDEGMELQLSLDKLPIKRLDSIEENGIERFPPDVDYDEKRTSLIRRIDFAWAIEKDEEKKKQKKSSKEPATPWQWQGMVENLQLAHQELSVIIDLINTSSPLPDKSECRSWVEQLVGRFHVGKQIVAAASTISSGNFICLAISLPLPSCNLSVKSYLSKEEKKKKGKK</sequence>
<dbReference type="AlphaFoldDB" id="A0A2K3MXS1"/>
<evidence type="ECO:0000256" key="2">
    <source>
        <dbReference type="ARBA" id="ARBA00005635"/>
    </source>
</evidence>
<dbReference type="GO" id="GO:0003712">
    <property type="term" value="F:transcription coregulator activity"/>
    <property type="evidence" value="ECO:0007669"/>
    <property type="project" value="InterPro"/>
</dbReference>
<comment type="subcellular location">
    <subcellularLocation>
        <location evidence="1">Nucleus</location>
    </subcellularLocation>
</comment>
<name>A0A2K3MXS1_TRIPR</name>
<comment type="similarity">
    <text evidence="2">Belongs to the Mediator complex subunit 17 family.</text>
</comment>
<keyword evidence="3" id="KW-0805">Transcription regulation</keyword>
<evidence type="ECO:0000256" key="3">
    <source>
        <dbReference type="ARBA" id="ARBA00023015"/>
    </source>
</evidence>
<gene>
    <name evidence="6" type="ORF">L195_g018765</name>
</gene>
<proteinExistence type="inferred from homology"/>